<dbReference type="PANTHER" id="PTHR31836">
    <property type="match status" value="1"/>
</dbReference>
<evidence type="ECO:0000256" key="2">
    <source>
        <dbReference type="SAM" id="SignalP"/>
    </source>
</evidence>
<dbReference type="InterPro" id="IPR051477">
    <property type="entry name" value="Expansin_CellWall"/>
</dbReference>
<dbReference type="PANTHER" id="PTHR31836:SF28">
    <property type="entry name" value="SRCR DOMAIN-CONTAINING PROTEIN-RELATED"/>
    <property type="match status" value="1"/>
</dbReference>
<evidence type="ECO:0008006" key="5">
    <source>
        <dbReference type="Google" id="ProtNLM"/>
    </source>
</evidence>
<dbReference type="InterPro" id="IPR036908">
    <property type="entry name" value="RlpA-like_sf"/>
</dbReference>
<dbReference type="EMBL" id="HE797096">
    <property type="protein sequence ID" value="CCM03001.1"/>
    <property type="molecule type" value="Genomic_DNA"/>
</dbReference>
<reference evidence="3 4" key="1">
    <citation type="journal article" date="2012" name="Appl. Environ. Microbiol.">
        <title>Short-read sequencing for genomic analysis of the brown rot fungus Fibroporia radiculosa.</title>
        <authorList>
            <person name="Tang J.D."/>
            <person name="Perkins A.D."/>
            <person name="Sonstegard T.S."/>
            <person name="Schroeder S.G."/>
            <person name="Burgess S.C."/>
            <person name="Diehl S.V."/>
        </authorList>
    </citation>
    <scope>NUCLEOTIDE SEQUENCE [LARGE SCALE GENOMIC DNA]</scope>
    <source>
        <strain evidence="3 4">TFFH 294</strain>
    </source>
</reference>
<dbReference type="Proteomes" id="UP000006352">
    <property type="component" value="Unassembled WGS sequence"/>
</dbReference>
<dbReference type="SUPFAM" id="SSF50685">
    <property type="entry name" value="Barwin-like endoglucanases"/>
    <property type="match status" value="1"/>
</dbReference>
<name>J4IAJ1_9APHY</name>
<feature type="chain" id="PRO_5003779379" description="RlpA-like protein double-psi beta-barrel domain-containing protein" evidence="2">
    <location>
        <begin position="22"/>
        <end position="127"/>
    </location>
</feature>
<protein>
    <recommendedName>
        <fullName evidence="5">RlpA-like protein double-psi beta-barrel domain-containing protein</fullName>
    </recommendedName>
</protein>
<evidence type="ECO:0000313" key="3">
    <source>
        <dbReference type="EMBL" id="CCM03001.1"/>
    </source>
</evidence>
<keyword evidence="1 2" id="KW-0732">Signal</keyword>
<evidence type="ECO:0000313" key="4">
    <source>
        <dbReference type="Proteomes" id="UP000006352"/>
    </source>
</evidence>
<sequence length="127" mass="13527">MCVFSKSSVALLALFLGVAKAQTGTGTLFWFTPGVGACGFTNTTDQSVASVSEEVFNNYPGATYNPNDNPICHHNLTVTYNGTSVVAQIVDYYVSTPYNRVGLSESAFDVFAPSSQGIVPNVTWVVD</sequence>
<feature type="signal peptide" evidence="2">
    <location>
        <begin position="1"/>
        <end position="21"/>
    </location>
</feature>
<accession>J4IAJ1</accession>
<dbReference type="Gene3D" id="2.40.40.10">
    <property type="entry name" value="RlpA-like domain"/>
    <property type="match status" value="1"/>
</dbReference>
<dbReference type="RefSeq" id="XP_012182284.1">
    <property type="nucleotide sequence ID" value="XM_012326894.1"/>
</dbReference>
<dbReference type="InParanoid" id="J4IAJ1"/>
<evidence type="ECO:0000256" key="1">
    <source>
        <dbReference type="ARBA" id="ARBA00022729"/>
    </source>
</evidence>
<dbReference type="GeneID" id="24097912"/>
<keyword evidence="4" id="KW-1185">Reference proteome</keyword>
<organism evidence="3 4">
    <name type="scientific">Fibroporia radiculosa</name>
    <dbReference type="NCBI Taxonomy" id="599839"/>
    <lineage>
        <taxon>Eukaryota</taxon>
        <taxon>Fungi</taxon>
        <taxon>Dikarya</taxon>
        <taxon>Basidiomycota</taxon>
        <taxon>Agaricomycotina</taxon>
        <taxon>Agaricomycetes</taxon>
        <taxon>Polyporales</taxon>
        <taxon>Fibroporiaceae</taxon>
        <taxon>Fibroporia</taxon>
    </lineage>
</organism>
<dbReference type="OrthoDB" id="406505at2759"/>
<gene>
    <name evidence="3" type="ORF">FIBRA_05116</name>
</gene>
<dbReference type="HOGENOM" id="CLU_047639_6_2_1"/>
<proteinExistence type="predicted"/>
<dbReference type="AlphaFoldDB" id="J4IAJ1"/>
<dbReference type="CDD" id="cd22191">
    <property type="entry name" value="DPBB_RlpA_EXP_N-like"/>
    <property type="match status" value="1"/>
</dbReference>